<feature type="region of interest" description="Disordered" evidence="6">
    <location>
        <begin position="411"/>
        <end position="458"/>
    </location>
</feature>
<dbReference type="AlphaFoldDB" id="B9WFU2"/>
<evidence type="ECO:0000256" key="2">
    <source>
        <dbReference type="ARBA" id="ARBA00022512"/>
    </source>
</evidence>
<protein>
    <submittedName>
        <fullName evidence="10">Mucin-like protein, putative</fullName>
    </submittedName>
</protein>
<evidence type="ECO:0000313" key="11">
    <source>
        <dbReference type="Proteomes" id="UP000002605"/>
    </source>
</evidence>
<feature type="compositionally biased region" description="Low complexity" evidence="6">
    <location>
        <begin position="75"/>
        <end position="85"/>
    </location>
</feature>
<sequence length="522" mass="53984">MRSVLPISVLLTAGLSASMNTIRSTTISSISSCSSSSASSSSLPSSSALSVVPDLSSARYLNTTIQTIRANSATSGGDSSSGSDSESPETRYEYETDTDYTHITKTVCDSNNNCYVTVDSESLTTYTTTIDGVLTVITTGVSASAAATADAESTIASTSGVASTSDIVSSSSGTTAVSPISTKAAIESSSSLTSSKPQETQYEYETDIDVSHVVKTVCNSESKCYLTTQVQSSTTYTTTIDGVLTVITTDVPISKTNSPSVVTSSGAVATEESTETEVLTTVMTVTSCSDNKCSSTVFTSGFSVYTVDETAYTTYFPVTTITSKLSSASINGEATNTKSGATVSATSTTTTAGNPQETETKISTAIVTITSCSNNKCHEETKTTGIKVYTSEETIYTTYCPLSSTSETTNVVSVETPKPQSKQPNSSPVVEKSSSLEATSSNTATTTTTAGTSSNPPVTINVISGNIVTETPVVNQVQSTSKHSDQSSTIAISTYEGVGATVFTTNITGFLSLVVSLIFFMI</sequence>
<evidence type="ECO:0000256" key="6">
    <source>
        <dbReference type="SAM" id="MobiDB-lite"/>
    </source>
</evidence>
<evidence type="ECO:0000313" key="9">
    <source>
        <dbReference type="CGD" id="CAL0000168581"/>
    </source>
</evidence>
<dbReference type="EMBL" id="FM992691">
    <property type="protein sequence ID" value="CAX42111.1"/>
    <property type="molecule type" value="Genomic_DNA"/>
</dbReference>
<feature type="region of interest" description="Disordered" evidence="6">
    <location>
        <begin position="71"/>
        <end position="97"/>
    </location>
</feature>
<dbReference type="Proteomes" id="UP000002605">
    <property type="component" value="Chromosome 4"/>
</dbReference>
<name>B9WFU2_CANDC</name>
<dbReference type="eggNOG" id="ENOG502QQEE">
    <property type="taxonomic scope" value="Eukaryota"/>
</dbReference>
<gene>
    <name evidence="9" type="ordered locus">Cd36_42320</name>
    <name evidence="10" type="ORF">CD36_42320</name>
</gene>
<feature type="compositionally biased region" description="Basic and acidic residues" evidence="6">
    <location>
        <begin position="88"/>
        <end position="97"/>
    </location>
</feature>
<dbReference type="HOGENOM" id="CLU_528907_0_0_1"/>
<evidence type="ECO:0000256" key="5">
    <source>
        <dbReference type="ARBA" id="ARBA00023180"/>
    </source>
</evidence>
<evidence type="ECO:0000256" key="8">
    <source>
        <dbReference type="SAM" id="SignalP"/>
    </source>
</evidence>
<accession>B9WFU2</accession>
<feature type="chain" id="PRO_5002894126" evidence="8">
    <location>
        <begin position="18"/>
        <end position="522"/>
    </location>
</feature>
<evidence type="ECO:0000256" key="4">
    <source>
        <dbReference type="ARBA" id="ARBA00022729"/>
    </source>
</evidence>
<dbReference type="GO" id="GO:0009277">
    <property type="term" value="C:fungal-type cell wall"/>
    <property type="evidence" value="ECO:0007669"/>
    <property type="project" value="UniProtKB-ARBA"/>
</dbReference>
<organism evidence="10 11">
    <name type="scientific">Candida dubliniensis (strain CD36 / ATCC MYA-646 / CBS 7987 / NCPF 3949 / NRRL Y-17841)</name>
    <name type="common">Yeast</name>
    <dbReference type="NCBI Taxonomy" id="573826"/>
    <lineage>
        <taxon>Eukaryota</taxon>
        <taxon>Fungi</taxon>
        <taxon>Dikarya</taxon>
        <taxon>Ascomycota</taxon>
        <taxon>Saccharomycotina</taxon>
        <taxon>Pichiomycetes</taxon>
        <taxon>Debaryomycetaceae</taxon>
        <taxon>Candida/Lodderomyces clade</taxon>
        <taxon>Candida</taxon>
    </lineage>
</organism>
<evidence type="ECO:0000256" key="7">
    <source>
        <dbReference type="SAM" id="Phobius"/>
    </source>
</evidence>
<dbReference type="InterPro" id="IPR025928">
    <property type="entry name" value="Flocculin_t3_rpt"/>
</dbReference>
<feature type="region of interest" description="Disordered" evidence="6">
    <location>
        <begin position="335"/>
        <end position="357"/>
    </location>
</feature>
<dbReference type="RefSeq" id="XP_002419896.1">
    <property type="nucleotide sequence ID" value="XM_002419851.1"/>
</dbReference>
<comment type="subcellular location">
    <subcellularLocation>
        <location evidence="1">Secreted</location>
        <location evidence="1">Cell wall</location>
    </subcellularLocation>
</comment>
<keyword evidence="4 8" id="KW-0732">Signal</keyword>
<keyword evidence="7" id="KW-0812">Transmembrane</keyword>
<keyword evidence="5" id="KW-0325">Glycoprotein</keyword>
<keyword evidence="11" id="KW-1185">Reference proteome</keyword>
<dbReference type="KEGG" id="cdu:CD36_42320"/>
<dbReference type="GeneID" id="8047490"/>
<keyword evidence="7" id="KW-0472">Membrane</keyword>
<feature type="compositionally biased region" description="Low complexity" evidence="6">
    <location>
        <begin position="411"/>
        <end position="454"/>
    </location>
</feature>
<proteinExistence type="predicted"/>
<keyword evidence="2" id="KW-0134">Cell wall</keyword>
<dbReference type="OrthoDB" id="3998251at2759"/>
<dbReference type="Pfam" id="PF13928">
    <property type="entry name" value="Flocculin_t3"/>
    <property type="match status" value="4"/>
</dbReference>
<evidence type="ECO:0000256" key="3">
    <source>
        <dbReference type="ARBA" id="ARBA00022525"/>
    </source>
</evidence>
<dbReference type="VEuPathDB" id="FungiDB:CD36_42320"/>
<feature type="compositionally biased region" description="Low complexity" evidence="6">
    <location>
        <begin position="337"/>
        <end position="352"/>
    </location>
</feature>
<keyword evidence="3" id="KW-0964">Secreted</keyword>
<feature type="transmembrane region" description="Helical" evidence="7">
    <location>
        <begin position="497"/>
        <end position="520"/>
    </location>
</feature>
<evidence type="ECO:0000256" key="1">
    <source>
        <dbReference type="ARBA" id="ARBA00004191"/>
    </source>
</evidence>
<reference evidence="10 11" key="1">
    <citation type="journal article" date="2009" name="Genome Res.">
        <title>Comparative genomics of the fungal pathogens Candida dubliniensis and Candida albicans.</title>
        <authorList>
            <person name="Jackson A.P."/>
            <person name="Gamble J.A."/>
            <person name="Yeomans T."/>
            <person name="Moran G.P."/>
            <person name="Saunders D."/>
            <person name="Harris D."/>
            <person name="Aslett M."/>
            <person name="Barrell J.F."/>
            <person name="Butler G."/>
            <person name="Citiulo F."/>
            <person name="Coleman D.C."/>
            <person name="de Groot P.W.J."/>
            <person name="Goodwin T.J."/>
            <person name="Quail M.A."/>
            <person name="McQuillan J."/>
            <person name="Munro C.A."/>
            <person name="Pain A."/>
            <person name="Poulter R.T."/>
            <person name="Rajandream M.A."/>
            <person name="Renauld H."/>
            <person name="Spiering M.J."/>
            <person name="Tivey A."/>
            <person name="Gow N.A.R."/>
            <person name="Barrell B."/>
            <person name="Sullivan D.J."/>
            <person name="Berriman M."/>
        </authorList>
    </citation>
    <scope>NUCLEOTIDE SEQUENCE [LARGE SCALE GENOMIC DNA]</scope>
    <source>
        <strain evidence="11">CD36 / ATCC MYA-646 / CBS 7987 / NCPF 3949 / NRRL Y-17841</strain>
    </source>
</reference>
<evidence type="ECO:0000313" key="10">
    <source>
        <dbReference type="EMBL" id="CAX42111.1"/>
    </source>
</evidence>
<dbReference type="CGD" id="CAL0000168581">
    <property type="gene designation" value="Cd36_42320"/>
</dbReference>
<feature type="signal peptide" evidence="8">
    <location>
        <begin position="1"/>
        <end position="17"/>
    </location>
</feature>
<keyword evidence="7" id="KW-1133">Transmembrane helix</keyword>